<dbReference type="Gene3D" id="1.10.150.130">
    <property type="match status" value="1"/>
</dbReference>
<dbReference type="EMBL" id="WHPC01000076">
    <property type="protein sequence ID" value="MPV38353.1"/>
    <property type="molecule type" value="Genomic_DNA"/>
</dbReference>
<dbReference type="AlphaFoldDB" id="A0A6N7EMN9"/>
<protein>
    <recommendedName>
        <fullName evidence="5">Integrase SAM-like N-terminal domain-containing protein</fullName>
    </recommendedName>
</protein>
<evidence type="ECO:0000256" key="2">
    <source>
        <dbReference type="SAM" id="MobiDB-lite"/>
    </source>
</evidence>
<name>A0A6N7EMN9_9MICO</name>
<reference evidence="3 4" key="1">
    <citation type="submission" date="2019-10" db="EMBL/GenBank/DDBJ databases">
        <title>Georgenia wutianyii sp. nov. and Georgenia yuyongxinii sp. nov. isolated from plateau pika (Ochotona curzoniae) in the Qinghai-Tibet plateau of China.</title>
        <authorList>
            <person name="Tian Z."/>
        </authorList>
    </citation>
    <scope>NUCLEOTIDE SEQUENCE [LARGE SCALE GENOMIC DNA]</scope>
    <source>
        <strain evidence="3 4">JCM 19765</strain>
    </source>
</reference>
<dbReference type="GO" id="GO:0003677">
    <property type="term" value="F:DNA binding"/>
    <property type="evidence" value="ECO:0007669"/>
    <property type="project" value="UniProtKB-KW"/>
</dbReference>
<evidence type="ECO:0000313" key="3">
    <source>
        <dbReference type="EMBL" id="MPV38353.1"/>
    </source>
</evidence>
<keyword evidence="1" id="KW-0238">DNA-binding</keyword>
<evidence type="ECO:0000256" key="1">
    <source>
        <dbReference type="ARBA" id="ARBA00023125"/>
    </source>
</evidence>
<organism evidence="3 4">
    <name type="scientific">Georgenia subflava</name>
    <dbReference type="NCBI Taxonomy" id="1622177"/>
    <lineage>
        <taxon>Bacteria</taxon>
        <taxon>Bacillati</taxon>
        <taxon>Actinomycetota</taxon>
        <taxon>Actinomycetes</taxon>
        <taxon>Micrococcales</taxon>
        <taxon>Bogoriellaceae</taxon>
        <taxon>Georgenia</taxon>
    </lineage>
</organism>
<proteinExistence type="predicted"/>
<dbReference type="OrthoDB" id="4326943at2"/>
<evidence type="ECO:0008006" key="5">
    <source>
        <dbReference type="Google" id="ProtNLM"/>
    </source>
</evidence>
<sequence>MPDSKVGLAARQWINELREQSTWPNPPILPQTVDEYERLLANHLVPHLGQIAIERADPRRLPGLDQHAHSEGQERRT</sequence>
<accession>A0A6N7EMN9</accession>
<dbReference type="Proteomes" id="UP000437709">
    <property type="component" value="Unassembled WGS sequence"/>
</dbReference>
<gene>
    <name evidence="3" type="ORF">GB881_15120</name>
</gene>
<evidence type="ECO:0000313" key="4">
    <source>
        <dbReference type="Proteomes" id="UP000437709"/>
    </source>
</evidence>
<keyword evidence="4" id="KW-1185">Reference proteome</keyword>
<dbReference type="RefSeq" id="WP_152196841.1">
    <property type="nucleotide sequence ID" value="NZ_VUKD01000009.1"/>
</dbReference>
<feature type="region of interest" description="Disordered" evidence="2">
    <location>
        <begin position="57"/>
        <end position="77"/>
    </location>
</feature>
<comment type="caution">
    <text evidence="3">The sequence shown here is derived from an EMBL/GenBank/DDBJ whole genome shotgun (WGS) entry which is preliminary data.</text>
</comment>
<dbReference type="InterPro" id="IPR010998">
    <property type="entry name" value="Integrase_recombinase_N"/>
</dbReference>